<proteinExistence type="predicted"/>
<dbReference type="PANTHER" id="PTHR42085">
    <property type="entry name" value="F-BOX DOMAIN-CONTAINING PROTEIN"/>
    <property type="match status" value="1"/>
</dbReference>
<dbReference type="AlphaFoldDB" id="A0AAI8YY84"/>
<sequence>MPFEFTGAPPVWGSIGPSEPFAPSKGEPGATSSSNTYGAQASSHSSTADVDEVAWSQTTLPFARNAGPASWPTSSSSPFGSSAFAAIPFAGETKQTRLAFGRMTTPKFGSPGLGTPTTFSNFGSQTSSTNVASKQAPSSTFGTAEGCRLKTSVAGCPLYDRLAKALIRLGKKKPALFSSIDISEDKVLGAMSVLPEDTASLLEQLQKAENVAPHIAAFTKASFGRLVNAEMQKDEGNEDAGLAGSAGQHAAKLEDDANSEIDIFVTRDYRDDLCKGPLGYRCEAPGCWGNPSTEYHDDIPAWRVHFWAFHKDLWRQIQREGAPESRESESDSDEVEEEYERPLRLRTPRDHPLVQKAVETLIAGARLEDLVNNREGVRVLANYTIDLFYRGAVNSTITDELESSLGGRRRDGLTRLVHEAREALEDVEKEHRLLPPSSSPQPDSASQAKVREAIMSSMQKEMGNLAAASHGESSVLKPNEMTFRFLDLPAEMRNLVYRELLAPAPGYIGLTHRGRSFLGSAKSVRQSHCRPLLLATCKQIHKEAAGIMYQENTVMICAKACMTNHPMIRKELLPDPVLSKLTSLVLVLENRVYHQMRRRDMDGVHWKQIQDMTALKKIRICIVEPKGTPDVEKVWMLEHIMERIPADCSVSFEARRGFEDDFVQEVLDKWEQKPMLRQSDATEVDEAVLKRLASQVKGQKGCKSGDPHDYRFPKRGIPQLGQLGGDVGEVDPGIVLGGLQT</sequence>
<feature type="compositionally biased region" description="Basic and acidic residues" evidence="1">
    <location>
        <begin position="320"/>
        <end position="329"/>
    </location>
</feature>
<dbReference type="InterPro" id="IPR038883">
    <property type="entry name" value="AN11006-like"/>
</dbReference>
<comment type="caution">
    <text evidence="2">The sequence shown here is derived from an EMBL/GenBank/DDBJ whole genome shotgun (WGS) entry which is preliminary data.</text>
</comment>
<feature type="compositionally biased region" description="Acidic residues" evidence="1">
    <location>
        <begin position="330"/>
        <end position="339"/>
    </location>
</feature>
<feature type="region of interest" description="Disordered" evidence="1">
    <location>
        <begin position="320"/>
        <end position="342"/>
    </location>
</feature>
<keyword evidence="3" id="KW-1185">Reference proteome</keyword>
<evidence type="ECO:0000313" key="3">
    <source>
        <dbReference type="Proteomes" id="UP001296104"/>
    </source>
</evidence>
<dbReference type="Proteomes" id="UP001296104">
    <property type="component" value="Unassembled WGS sequence"/>
</dbReference>
<accession>A0AAI8YY84</accession>
<name>A0AAI8YY84_9PEZI</name>
<feature type="region of interest" description="Disordered" evidence="1">
    <location>
        <begin position="426"/>
        <end position="449"/>
    </location>
</feature>
<dbReference type="PANTHER" id="PTHR42085:SF2">
    <property type="entry name" value="F-BOX DOMAIN-CONTAINING PROTEIN"/>
    <property type="match status" value="1"/>
</dbReference>
<evidence type="ECO:0000313" key="2">
    <source>
        <dbReference type="EMBL" id="CAK4001433.1"/>
    </source>
</evidence>
<feature type="region of interest" description="Disordered" evidence="1">
    <location>
        <begin position="103"/>
        <end position="141"/>
    </location>
</feature>
<feature type="compositionally biased region" description="Polar residues" evidence="1">
    <location>
        <begin position="115"/>
        <end position="141"/>
    </location>
</feature>
<gene>
    <name evidence="2" type="ORF">LECACI_7A004188</name>
</gene>
<organism evidence="2 3">
    <name type="scientific">Lecanosticta acicola</name>
    <dbReference type="NCBI Taxonomy" id="111012"/>
    <lineage>
        <taxon>Eukaryota</taxon>
        <taxon>Fungi</taxon>
        <taxon>Dikarya</taxon>
        <taxon>Ascomycota</taxon>
        <taxon>Pezizomycotina</taxon>
        <taxon>Dothideomycetes</taxon>
        <taxon>Dothideomycetidae</taxon>
        <taxon>Mycosphaerellales</taxon>
        <taxon>Mycosphaerellaceae</taxon>
        <taxon>Lecanosticta</taxon>
    </lineage>
</organism>
<feature type="region of interest" description="Disordered" evidence="1">
    <location>
        <begin position="1"/>
        <end position="52"/>
    </location>
</feature>
<evidence type="ECO:0000256" key="1">
    <source>
        <dbReference type="SAM" id="MobiDB-lite"/>
    </source>
</evidence>
<protein>
    <submittedName>
        <fullName evidence="2">Uncharacterized protein</fullName>
    </submittedName>
</protein>
<dbReference type="EMBL" id="CAVMBE010000022">
    <property type="protein sequence ID" value="CAK4001433.1"/>
    <property type="molecule type" value="Genomic_DNA"/>
</dbReference>
<feature type="compositionally biased region" description="Polar residues" evidence="1">
    <location>
        <begin position="30"/>
        <end position="48"/>
    </location>
</feature>
<reference evidence="2" key="1">
    <citation type="submission" date="2023-11" db="EMBL/GenBank/DDBJ databases">
        <authorList>
            <person name="Alioto T."/>
            <person name="Alioto T."/>
            <person name="Gomez Garrido J."/>
        </authorList>
    </citation>
    <scope>NUCLEOTIDE SEQUENCE</scope>
</reference>